<evidence type="ECO:0000313" key="3">
    <source>
        <dbReference type="EMBL" id="MDO5976354.1"/>
    </source>
</evidence>
<keyword evidence="3" id="KW-0378">Hydrolase</keyword>
<dbReference type="GO" id="GO:0016787">
    <property type="term" value="F:hydrolase activity"/>
    <property type="evidence" value="ECO:0007669"/>
    <property type="project" value="UniProtKB-KW"/>
</dbReference>
<keyword evidence="4" id="KW-1185">Reference proteome</keyword>
<sequence>MKKNIFFTGGTGFLGGYLIKELLTTTPHNIYCLVRSARRMTGSERLWNRLEQVVDLSNIEKTRIIPIHGDITEANLGLKEPFNVHIDEFWHCAAVLYFEHHKKEETIRINYGGIKNVLKFLTDYKIPHINFVSTAYVSGKKTGLIKEEIYEHQDETHNPYELSKRMCEKELLDYHKEYGVTFRILRPSIIIGDSITYGVDTNSGLYGYLAILLRLKDKLELKMPEYFKYNALKMLVTEGASANLICVDHVVTLFMAICTNANTLNEVFHLTNPHPTPLKRYMSTIGDAFGINSYAVSNIDELGPIDRLLLHEEDIFDSYLQTVHYFECDKGYNLAKLDKDIPKLGYDVEYKVTVNAKVKFDEDKKVQRKRLQSVVHRLDLKTVVVEGKDNLSYYIGGNGSVLVILNAYGQSLSFWDWMVNGLYKNHTVIIWSMRGTASQKGGVEESYPIQTHVEDIKHILNNEDVQKCNIMAWCTGPKVALQFQADYPELVNTMIFLSSCFKGVPGFEKYHTTYENDMQQICDRVNQNPYIASIIIEALKNILIKEEEVIAFDELQDEEKKRDLVQDILSLIGEDIKPMIIEPFLTPSSVLNYARQLLMLWEKDVTEMLINLNIPVLMISGEEDNISSCEITEAAAGLSGKVDCAIIKGGTHYLHYDNTSLLLEIVNKYLIDPEYFEFKHGLVQVKNELMSEIENTINE</sequence>
<dbReference type="InterPro" id="IPR036291">
    <property type="entry name" value="NAD(P)-bd_dom_sf"/>
</dbReference>
<gene>
    <name evidence="3" type="ORF">Q4Q40_19315</name>
</gene>
<reference evidence="3" key="1">
    <citation type="submission" date="2023-07" db="EMBL/GenBank/DDBJ databases">
        <title>Two novel species in the genus Flavivirga.</title>
        <authorList>
            <person name="Kwon K."/>
        </authorList>
    </citation>
    <scope>NUCLEOTIDE SEQUENCE</scope>
    <source>
        <strain evidence="3">KACC 14158</strain>
    </source>
</reference>
<dbReference type="InterPro" id="IPR000073">
    <property type="entry name" value="AB_hydrolase_1"/>
</dbReference>
<dbReference type="SUPFAM" id="SSF51735">
    <property type="entry name" value="NAD(P)-binding Rossmann-fold domains"/>
    <property type="match status" value="1"/>
</dbReference>
<dbReference type="Pfam" id="PF00561">
    <property type="entry name" value="Abhydrolase_1"/>
    <property type="match status" value="1"/>
</dbReference>
<evidence type="ECO:0000259" key="2">
    <source>
        <dbReference type="Pfam" id="PF07993"/>
    </source>
</evidence>
<comment type="caution">
    <text evidence="3">The sequence shown here is derived from an EMBL/GenBank/DDBJ whole genome shotgun (WGS) entry which is preliminary data.</text>
</comment>
<dbReference type="InterPro" id="IPR013120">
    <property type="entry name" value="FAR_NAD-bd"/>
</dbReference>
<dbReference type="SUPFAM" id="SSF53474">
    <property type="entry name" value="alpha/beta-Hydrolases"/>
    <property type="match status" value="1"/>
</dbReference>
<organism evidence="3 4">
    <name type="scientific">Flavivirga jejuensis</name>
    <dbReference type="NCBI Taxonomy" id="870487"/>
    <lineage>
        <taxon>Bacteria</taxon>
        <taxon>Pseudomonadati</taxon>
        <taxon>Bacteroidota</taxon>
        <taxon>Flavobacteriia</taxon>
        <taxon>Flavobacteriales</taxon>
        <taxon>Flavobacteriaceae</taxon>
        <taxon>Flavivirga</taxon>
    </lineage>
</organism>
<dbReference type="InterPro" id="IPR026055">
    <property type="entry name" value="FAR"/>
</dbReference>
<dbReference type="EMBL" id="JAUOEL010000007">
    <property type="protein sequence ID" value="MDO5976354.1"/>
    <property type="molecule type" value="Genomic_DNA"/>
</dbReference>
<evidence type="ECO:0000259" key="1">
    <source>
        <dbReference type="Pfam" id="PF00561"/>
    </source>
</evidence>
<dbReference type="Pfam" id="PF07993">
    <property type="entry name" value="NAD_binding_4"/>
    <property type="match status" value="1"/>
</dbReference>
<feature type="domain" description="AB hydrolase-1" evidence="1">
    <location>
        <begin position="401"/>
        <end position="502"/>
    </location>
</feature>
<dbReference type="Gene3D" id="3.40.50.720">
    <property type="entry name" value="NAD(P)-binding Rossmann-like Domain"/>
    <property type="match status" value="1"/>
</dbReference>
<proteinExistence type="predicted"/>
<dbReference type="PANTHER" id="PTHR11011">
    <property type="entry name" value="MALE STERILITY PROTEIN 2-RELATED"/>
    <property type="match status" value="1"/>
</dbReference>
<dbReference type="Proteomes" id="UP001176806">
    <property type="component" value="Unassembled WGS sequence"/>
</dbReference>
<feature type="domain" description="Thioester reductase (TE)" evidence="2">
    <location>
        <begin position="8"/>
        <end position="251"/>
    </location>
</feature>
<dbReference type="Gene3D" id="3.40.50.1820">
    <property type="entry name" value="alpha/beta hydrolase"/>
    <property type="match status" value="1"/>
</dbReference>
<dbReference type="RefSeq" id="WP_303303638.1">
    <property type="nucleotide sequence ID" value="NZ_BAABDA010000028.1"/>
</dbReference>
<name>A0ABT8WT63_9FLAO</name>
<accession>A0ABT8WT63</accession>
<protein>
    <submittedName>
        <fullName evidence="3">Alpha/beta fold hydrolase</fullName>
    </submittedName>
</protein>
<dbReference type="InterPro" id="IPR029058">
    <property type="entry name" value="AB_hydrolase_fold"/>
</dbReference>
<evidence type="ECO:0000313" key="4">
    <source>
        <dbReference type="Proteomes" id="UP001176806"/>
    </source>
</evidence>